<protein>
    <submittedName>
        <fullName evidence="2">Uncharacterized protein</fullName>
    </submittedName>
</protein>
<name>A0ABD1WNL2_9LAMI</name>
<feature type="region of interest" description="Disordered" evidence="1">
    <location>
        <begin position="94"/>
        <end position="115"/>
    </location>
</feature>
<accession>A0ABD1WNL2</accession>
<feature type="region of interest" description="Disordered" evidence="1">
    <location>
        <begin position="1"/>
        <end position="24"/>
    </location>
</feature>
<organism evidence="2 3">
    <name type="scientific">Forsythia ovata</name>
    <dbReference type="NCBI Taxonomy" id="205694"/>
    <lineage>
        <taxon>Eukaryota</taxon>
        <taxon>Viridiplantae</taxon>
        <taxon>Streptophyta</taxon>
        <taxon>Embryophyta</taxon>
        <taxon>Tracheophyta</taxon>
        <taxon>Spermatophyta</taxon>
        <taxon>Magnoliopsida</taxon>
        <taxon>eudicotyledons</taxon>
        <taxon>Gunneridae</taxon>
        <taxon>Pentapetalae</taxon>
        <taxon>asterids</taxon>
        <taxon>lamiids</taxon>
        <taxon>Lamiales</taxon>
        <taxon>Oleaceae</taxon>
        <taxon>Forsythieae</taxon>
        <taxon>Forsythia</taxon>
    </lineage>
</organism>
<evidence type="ECO:0000256" key="1">
    <source>
        <dbReference type="SAM" id="MobiDB-lite"/>
    </source>
</evidence>
<comment type="caution">
    <text evidence="2">The sequence shown here is derived from an EMBL/GenBank/DDBJ whole genome shotgun (WGS) entry which is preliminary data.</text>
</comment>
<reference evidence="3" key="1">
    <citation type="submission" date="2024-07" db="EMBL/GenBank/DDBJ databases">
        <title>Two chromosome-level genome assemblies of Korean endemic species Abeliophyllum distichum and Forsythia ovata (Oleaceae).</title>
        <authorList>
            <person name="Jang H."/>
        </authorList>
    </citation>
    <scope>NUCLEOTIDE SEQUENCE [LARGE SCALE GENOMIC DNA]</scope>
</reference>
<dbReference type="EMBL" id="JBFOLJ010000002">
    <property type="protein sequence ID" value="KAL2551278.1"/>
    <property type="molecule type" value="Genomic_DNA"/>
</dbReference>
<evidence type="ECO:0000313" key="2">
    <source>
        <dbReference type="EMBL" id="KAL2551278.1"/>
    </source>
</evidence>
<evidence type="ECO:0000313" key="3">
    <source>
        <dbReference type="Proteomes" id="UP001604277"/>
    </source>
</evidence>
<gene>
    <name evidence="2" type="ORF">Fot_04897</name>
</gene>
<dbReference type="Proteomes" id="UP001604277">
    <property type="component" value="Unassembled WGS sequence"/>
</dbReference>
<dbReference type="AlphaFoldDB" id="A0ABD1WNL2"/>
<proteinExistence type="predicted"/>
<keyword evidence="3" id="KW-1185">Reference proteome</keyword>
<sequence>MDTPRLTKLKTVSPGEETIPESNTSSYQRITFITPKNSPNTKETTKIKTCKTDIGCFHYESEAFSIAFLMLGNYDVENGDCDLRMVVSRLVNGEVGDGGGDSNSSIWSAAAEAVS</sequence>